<organism evidence="13 14">
    <name type="scientific">Aromatoleum tolulyticum</name>
    <dbReference type="NCBI Taxonomy" id="34027"/>
    <lineage>
        <taxon>Bacteria</taxon>
        <taxon>Pseudomonadati</taxon>
        <taxon>Pseudomonadota</taxon>
        <taxon>Betaproteobacteria</taxon>
        <taxon>Rhodocyclales</taxon>
        <taxon>Rhodocyclaceae</taxon>
        <taxon>Aromatoleum</taxon>
    </lineage>
</organism>
<dbReference type="SUPFAM" id="SSF51735">
    <property type="entry name" value="NAD(P)-binding Rossmann-fold domains"/>
    <property type="match status" value="1"/>
</dbReference>
<comment type="cofactor">
    <cofactor evidence="1">
        <name>Mn(2+)</name>
        <dbReference type="ChEBI" id="CHEBI:29035"/>
    </cofactor>
</comment>
<evidence type="ECO:0000256" key="1">
    <source>
        <dbReference type="ARBA" id="ARBA00001936"/>
    </source>
</evidence>
<feature type="binding site" evidence="9">
    <location>
        <position position="137"/>
    </location>
    <ligand>
        <name>a divalent metal cation</name>
        <dbReference type="ChEBI" id="CHEBI:60240"/>
    </ligand>
</feature>
<sequence length="767" mass="82747">MDQDFIAAALEYHRAPTRGKISVVPTKSLVNQRDLALAYSPGVAAACDAIVEDPANAREYTSRGNLVAVVTNGTAVLGLGNIGPLASKPVMEGKGCLFKKFANIDVFDIELAENDPDKLIEIIAALEPTLGGVNLEDIKAPECFYIEKKLRERMKIPVFHDDQHGTAIISSAGLINGLKVIGKDIDKVKLVCSGAGAAAIACLDLMVGLGLKRENVYVCDSKGVIYVGREDNMEANKARYAQNTNGRTLADVMVGADVFLGLSTAGVLKPEMVASMADKPLIFALANPNPEILPEDAKKVRPDCIIATGRSDYPNQVNNVLCFPFIFRGALDVGATTINEEMKLACVRAIAELAQAEQSDIVASAYGGADLRFGPEYIIPKPFDPRLIVKIAPAVAKAAMESGVATKPIEDLSAYAASLSDFVYQSGIVMKPVFGAAKRVPAEFKRVLYAEGEDERVLHAARVVIEENLARPILIGRPGVIEMRIQKIGLNLVPGRDFDIINPESDPRYKELWQEYHRLLCRDGVTPELAKAKMRRDTTLIGCMVLRRGDADALVCGTFGTYDYHFKQVEDVIGLKPGAKLFASMSLLLLPKRTLAITDPYVNENPNAEEVAEIARMAAEELRRFGIEPRVALVSHSNFGSSRSASARKMREAAGILRQIAPGLECDGEMHGDSALSPEIRGRVNPESTLVGEANLVVMPNIDAANISFNMMKMANGDGVSIGPMLLGARLPVHILTPSATVRRLVNITAVAVVDAYEQRMQSGAAV</sequence>
<dbReference type="Pfam" id="PF01515">
    <property type="entry name" value="PTA_PTB"/>
    <property type="match status" value="1"/>
</dbReference>
<dbReference type="InterPro" id="IPR046346">
    <property type="entry name" value="Aminoacid_DH-like_N_sf"/>
</dbReference>
<comment type="cofactor">
    <cofactor evidence="2">
        <name>Mg(2+)</name>
        <dbReference type="ChEBI" id="CHEBI:18420"/>
    </cofactor>
</comment>
<dbReference type="RefSeq" id="WP_076602706.1">
    <property type="nucleotide sequence ID" value="NZ_FTMD01000008.1"/>
</dbReference>
<dbReference type="Gene3D" id="3.40.50.10750">
    <property type="entry name" value="Isocitrate/Isopropylmalate dehydrogenase-like"/>
    <property type="match status" value="1"/>
</dbReference>
<comment type="similarity">
    <text evidence="3">In the N-terminal section; belongs to the malic enzymes family.</text>
</comment>
<evidence type="ECO:0000256" key="9">
    <source>
        <dbReference type="PIRSR" id="PIRSR036684-2"/>
    </source>
</evidence>
<dbReference type="InterPro" id="IPR051674">
    <property type="entry name" value="Malate_Decarboxylase"/>
</dbReference>
<evidence type="ECO:0000259" key="12">
    <source>
        <dbReference type="SMART" id="SM01274"/>
    </source>
</evidence>
<evidence type="ECO:0000256" key="6">
    <source>
        <dbReference type="ARBA" id="ARBA00023002"/>
    </source>
</evidence>
<dbReference type="EMBL" id="FTMD01000008">
    <property type="protein sequence ID" value="SIQ98270.1"/>
    <property type="molecule type" value="Genomic_DNA"/>
</dbReference>
<evidence type="ECO:0000259" key="11">
    <source>
        <dbReference type="SMART" id="SM00919"/>
    </source>
</evidence>
<evidence type="ECO:0000256" key="4">
    <source>
        <dbReference type="ARBA" id="ARBA00008756"/>
    </source>
</evidence>
<gene>
    <name evidence="13" type="ORF">SAMN05421829_108224</name>
</gene>
<dbReference type="FunFam" id="3.40.50.10380:FF:000003">
    <property type="entry name" value="NADP-dependent malic enzyme"/>
    <property type="match status" value="1"/>
</dbReference>
<reference evidence="14" key="1">
    <citation type="submission" date="2017-01" db="EMBL/GenBank/DDBJ databases">
        <authorList>
            <person name="Varghese N."/>
            <person name="Submissions S."/>
        </authorList>
    </citation>
    <scope>NUCLEOTIDE SEQUENCE [LARGE SCALE GENOMIC DNA]</scope>
    <source>
        <strain evidence="14">ATCC 51758</strain>
    </source>
</reference>
<dbReference type="AlphaFoldDB" id="A0A1N6X7L9"/>
<dbReference type="GO" id="GO:0006108">
    <property type="term" value="P:malate metabolic process"/>
    <property type="evidence" value="ECO:0007669"/>
    <property type="project" value="InterPro"/>
</dbReference>
<dbReference type="InterPro" id="IPR045213">
    <property type="entry name" value="Malic_NAD-bd_bact_type"/>
</dbReference>
<evidence type="ECO:0000256" key="3">
    <source>
        <dbReference type="ARBA" id="ARBA00007686"/>
    </source>
</evidence>
<feature type="domain" description="Malic enzyme N-terminal" evidence="12">
    <location>
        <begin position="18"/>
        <end position="151"/>
    </location>
</feature>
<dbReference type="InterPro" id="IPR042112">
    <property type="entry name" value="P_AcTrfase_dom2"/>
</dbReference>
<feature type="binding site" evidence="10">
    <location>
        <begin position="76"/>
        <end position="83"/>
    </location>
    <ligand>
        <name>NADP(+)</name>
        <dbReference type="ChEBI" id="CHEBI:58349"/>
    </ligand>
</feature>
<dbReference type="STRING" id="34027.SAMN05421829_108224"/>
<dbReference type="OrthoDB" id="9805787at2"/>
<feature type="binding site" evidence="10">
    <location>
        <position position="287"/>
    </location>
    <ligand>
        <name>a divalent metal cation</name>
        <dbReference type="ChEBI" id="CHEBI:60240"/>
    </ligand>
</feature>
<dbReference type="PIRSF" id="PIRSF036684">
    <property type="entry name" value="ME_PTA"/>
    <property type="match status" value="1"/>
</dbReference>
<keyword evidence="10" id="KW-0521">NADP</keyword>
<dbReference type="InterPro" id="IPR036291">
    <property type="entry name" value="NAD(P)-bd_dom_sf"/>
</dbReference>
<dbReference type="GO" id="GO:0016616">
    <property type="term" value="F:oxidoreductase activity, acting on the CH-OH group of donors, NAD or NADP as acceptor"/>
    <property type="evidence" value="ECO:0007669"/>
    <property type="project" value="InterPro"/>
</dbReference>
<dbReference type="InterPro" id="IPR012301">
    <property type="entry name" value="Malic_N_dom"/>
</dbReference>
<evidence type="ECO:0000256" key="10">
    <source>
        <dbReference type="PIRSR" id="PIRSR036684-3"/>
    </source>
</evidence>
<proteinExistence type="inferred from homology"/>
<evidence type="ECO:0000313" key="14">
    <source>
        <dbReference type="Proteomes" id="UP000186819"/>
    </source>
</evidence>
<dbReference type="InterPro" id="IPR012302">
    <property type="entry name" value="Malic_NAD-bd"/>
</dbReference>
<feature type="binding site" evidence="9">
    <location>
        <position position="136"/>
    </location>
    <ligand>
        <name>a divalent metal cation</name>
        <dbReference type="ChEBI" id="CHEBI:60240"/>
    </ligand>
</feature>
<dbReference type="Pfam" id="PF00390">
    <property type="entry name" value="malic"/>
    <property type="match status" value="1"/>
</dbReference>
<dbReference type="Gene3D" id="3.40.50.720">
    <property type="entry name" value="NAD(P)-binding Rossmann-like Domain"/>
    <property type="match status" value="1"/>
</dbReference>
<dbReference type="InterPro" id="IPR042113">
    <property type="entry name" value="P_AcTrfase_dom1"/>
</dbReference>
<comment type="similarity">
    <text evidence="4">In the C-terminal section; belongs to the phosphate acetyltransferase and butyryltransferase family.</text>
</comment>
<dbReference type="PANTHER" id="PTHR43237">
    <property type="entry name" value="NADP-DEPENDENT MALIC ENZYME"/>
    <property type="match status" value="1"/>
</dbReference>
<dbReference type="Gene3D" id="3.40.50.10380">
    <property type="entry name" value="Malic enzyme, N-terminal domain"/>
    <property type="match status" value="1"/>
</dbReference>
<keyword evidence="5 9" id="KW-0479">Metal-binding</keyword>
<name>A0A1N6X7L9_9RHOO</name>
<dbReference type="CDD" id="cd05311">
    <property type="entry name" value="NAD_bind_2_malic_enz"/>
    <property type="match status" value="1"/>
</dbReference>
<keyword evidence="7" id="KW-0511">Multifunctional enzyme</keyword>
<dbReference type="NCBIfam" id="NF009501">
    <property type="entry name" value="PRK12861.1"/>
    <property type="match status" value="1"/>
</dbReference>
<dbReference type="GO" id="GO:0051287">
    <property type="term" value="F:NAD binding"/>
    <property type="evidence" value="ECO:0007669"/>
    <property type="project" value="InterPro"/>
</dbReference>
<dbReference type="Gene3D" id="3.40.50.10950">
    <property type="match status" value="1"/>
</dbReference>
<dbReference type="GO" id="GO:0016746">
    <property type="term" value="F:acyltransferase activity"/>
    <property type="evidence" value="ECO:0007669"/>
    <property type="project" value="InterPro"/>
</dbReference>
<dbReference type="SUPFAM" id="SSF53223">
    <property type="entry name" value="Aminoacid dehydrogenase-like, N-terminal domain"/>
    <property type="match status" value="1"/>
</dbReference>
<keyword evidence="6" id="KW-0560">Oxidoreductase</keyword>
<dbReference type="GO" id="GO:0046872">
    <property type="term" value="F:metal ion binding"/>
    <property type="evidence" value="ECO:0007669"/>
    <property type="project" value="UniProtKB-KW"/>
</dbReference>
<dbReference type="SMART" id="SM00919">
    <property type="entry name" value="Malic_M"/>
    <property type="match status" value="1"/>
</dbReference>
<dbReference type="Proteomes" id="UP000186819">
    <property type="component" value="Unassembled WGS sequence"/>
</dbReference>
<evidence type="ECO:0000256" key="7">
    <source>
        <dbReference type="ARBA" id="ARBA00023268"/>
    </source>
</evidence>
<feature type="domain" description="Malic enzyme NAD-binding" evidence="11">
    <location>
        <begin position="163"/>
        <end position="400"/>
    </location>
</feature>
<dbReference type="FunFam" id="3.40.50.720:FF:000095">
    <property type="entry name" value="NADP-dependent malic enzyme"/>
    <property type="match status" value="1"/>
</dbReference>
<dbReference type="InterPro" id="IPR012188">
    <property type="entry name" value="ME_PTA"/>
</dbReference>
<dbReference type="InterPro" id="IPR002505">
    <property type="entry name" value="PTA_PTB"/>
</dbReference>
<evidence type="ECO:0000313" key="13">
    <source>
        <dbReference type="EMBL" id="SIQ98270.1"/>
    </source>
</evidence>
<dbReference type="SMART" id="SM01274">
    <property type="entry name" value="malic"/>
    <property type="match status" value="1"/>
</dbReference>
<dbReference type="PANTHER" id="PTHR43237:SF4">
    <property type="entry name" value="NADP-DEPENDENT MALIC ENZYME"/>
    <property type="match status" value="1"/>
</dbReference>
<dbReference type="GO" id="GO:0004470">
    <property type="term" value="F:malic enzyme activity"/>
    <property type="evidence" value="ECO:0007669"/>
    <property type="project" value="InterPro"/>
</dbReference>
<evidence type="ECO:0000256" key="5">
    <source>
        <dbReference type="ARBA" id="ARBA00022723"/>
    </source>
</evidence>
<evidence type="ECO:0000256" key="8">
    <source>
        <dbReference type="PIRSR" id="PIRSR036684-1"/>
    </source>
</evidence>
<dbReference type="Pfam" id="PF03949">
    <property type="entry name" value="Malic_M"/>
    <property type="match status" value="1"/>
</dbReference>
<evidence type="ECO:0000256" key="2">
    <source>
        <dbReference type="ARBA" id="ARBA00001946"/>
    </source>
</evidence>
<feature type="active site" description="Proton acceptor" evidence="8">
    <location>
        <position position="94"/>
    </location>
</feature>
<dbReference type="SUPFAM" id="SSF53659">
    <property type="entry name" value="Isocitrate/Isopropylmalate dehydrogenase-like"/>
    <property type="match status" value="1"/>
</dbReference>
<feature type="binding site" evidence="10">
    <location>
        <position position="162"/>
    </location>
    <ligand>
        <name>a divalent metal cation</name>
        <dbReference type="ChEBI" id="CHEBI:60240"/>
    </ligand>
</feature>
<dbReference type="InterPro" id="IPR037062">
    <property type="entry name" value="Malic_N_dom_sf"/>
</dbReference>
<protein>
    <submittedName>
        <fullName evidence="13">Malate dehydrogenase (Oxaloacetate-decarboxylating)(NADP+)</fullName>
    </submittedName>
</protein>
<keyword evidence="14" id="KW-1185">Reference proteome</keyword>
<accession>A0A1N6X7L9</accession>